<dbReference type="AlphaFoldDB" id="A0A1L9VIB5"/>
<dbReference type="EMBL" id="KV878899">
    <property type="protein sequence ID" value="OJJ83622.1"/>
    <property type="molecule type" value="Genomic_DNA"/>
</dbReference>
<dbReference type="GeneID" id="34458286"/>
<dbReference type="STRING" id="1160497.A0A1L9VIB5"/>
<dbReference type="RefSeq" id="XP_022400320.1">
    <property type="nucleotide sequence ID" value="XM_022542025.1"/>
</dbReference>
<proteinExistence type="predicted"/>
<name>A0A1L9VIB5_ASPGL</name>
<reference evidence="2" key="1">
    <citation type="journal article" date="2017" name="Genome Biol.">
        <title>Comparative genomics reveals high biological diversity and specific adaptations in the industrially and medically important fungal genus Aspergillus.</title>
        <authorList>
            <person name="de Vries R.P."/>
            <person name="Riley R."/>
            <person name="Wiebenga A."/>
            <person name="Aguilar-Osorio G."/>
            <person name="Amillis S."/>
            <person name="Uchima C.A."/>
            <person name="Anderluh G."/>
            <person name="Asadollahi M."/>
            <person name="Askin M."/>
            <person name="Barry K."/>
            <person name="Battaglia E."/>
            <person name="Bayram O."/>
            <person name="Benocci T."/>
            <person name="Braus-Stromeyer S.A."/>
            <person name="Caldana C."/>
            <person name="Canovas D."/>
            <person name="Cerqueira G.C."/>
            <person name="Chen F."/>
            <person name="Chen W."/>
            <person name="Choi C."/>
            <person name="Clum A."/>
            <person name="Dos Santos R.A."/>
            <person name="Damasio A.R."/>
            <person name="Diallinas G."/>
            <person name="Emri T."/>
            <person name="Fekete E."/>
            <person name="Flipphi M."/>
            <person name="Freyberg S."/>
            <person name="Gallo A."/>
            <person name="Gournas C."/>
            <person name="Habgood R."/>
            <person name="Hainaut M."/>
            <person name="Harispe M.L."/>
            <person name="Henrissat B."/>
            <person name="Hilden K.S."/>
            <person name="Hope R."/>
            <person name="Hossain A."/>
            <person name="Karabika E."/>
            <person name="Karaffa L."/>
            <person name="Karanyi Z."/>
            <person name="Krasevec N."/>
            <person name="Kuo A."/>
            <person name="Kusch H."/>
            <person name="LaButti K."/>
            <person name="Lagendijk E.L."/>
            <person name="Lapidus A."/>
            <person name="Levasseur A."/>
            <person name="Lindquist E."/>
            <person name="Lipzen A."/>
            <person name="Logrieco A.F."/>
            <person name="MacCabe A."/>
            <person name="Maekelae M.R."/>
            <person name="Malavazi I."/>
            <person name="Melin P."/>
            <person name="Meyer V."/>
            <person name="Mielnichuk N."/>
            <person name="Miskei M."/>
            <person name="Molnar A.P."/>
            <person name="Mule G."/>
            <person name="Ngan C.Y."/>
            <person name="Orejas M."/>
            <person name="Orosz E."/>
            <person name="Ouedraogo J.P."/>
            <person name="Overkamp K.M."/>
            <person name="Park H.-S."/>
            <person name="Perrone G."/>
            <person name="Piumi F."/>
            <person name="Punt P.J."/>
            <person name="Ram A.F."/>
            <person name="Ramon A."/>
            <person name="Rauscher S."/>
            <person name="Record E."/>
            <person name="Riano-Pachon D.M."/>
            <person name="Robert V."/>
            <person name="Roehrig J."/>
            <person name="Ruller R."/>
            <person name="Salamov A."/>
            <person name="Salih N.S."/>
            <person name="Samson R.A."/>
            <person name="Sandor E."/>
            <person name="Sanguinetti M."/>
            <person name="Schuetze T."/>
            <person name="Sepcic K."/>
            <person name="Shelest E."/>
            <person name="Sherlock G."/>
            <person name="Sophianopoulou V."/>
            <person name="Squina F.M."/>
            <person name="Sun H."/>
            <person name="Susca A."/>
            <person name="Todd R.B."/>
            <person name="Tsang A."/>
            <person name="Unkles S.E."/>
            <person name="van de Wiele N."/>
            <person name="van Rossen-Uffink D."/>
            <person name="Oliveira J.V."/>
            <person name="Vesth T.C."/>
            <person name="Visser J."/>
            <person name="Yu J.-H."/>
            <person name="Zhou M."/>
            <person name="Andersen M.R."/>
            <person name="Archer D.B."/>
            <person name="Baker S.E."/>
            <person name="Benoit I."/>
            <person name="Brakhage A.A."/>
            <person name="Braus G.H."/>
            <person name="Fischer R."/>
            <person name="Frisvad J.C."/>
            <person name="Goldman G.H."/>
            <person name="Houbraken J."/>
            <person name="Oakley B."/>
            <person name="Pocsi I."/>
            <person name="Scazzocchio C."/>
            <person name="Seiboth B."/>
            <person name="vanKuyk P.A."/>
            <person name="Wortman J."/>
            <person name="Dyer P.S."/>
            <person name="Grigoriev I.V."/>
        </authorList>
    </citation>
    <scope>NUCLEOTIDE SEQUENCE [LARGE SCALE GENOMIC DNA]</scope>
    <source>
        <strain evidence="2">CBS 516.65</strain>
    </source>
</reference>
<dbReference type="Proteomes" id="UP000184300">
    <property type="component" value="Unassembled WGS sequence"/>
</dbReference>
<evidence type="ECO:0000313" key="1">
    <source>
        <dbReference type="EMBL" id="OJJ83622.1"/>
    </source>
</evidence>
<evidence type="ECO:0000313" key="2">
    <source>
        <dbReference type="Proteomes" id="UP000184300"/>
    </source>
</evidence>
<gene>
    <name evidence="1" type="ORF">ASPGLDRAFT_1493365</name>
</gene>
<dbReference type="SUPFAM" id="SSF56059">
    <property type="entry name" value="Glutathione synthetase ATP-binding domain-like"/>
    <property type="match status" value="1"/>
</dbReference>
<protein>
    <submittedName>
        <fullName evidence="1">Uncharacterized protein</fullName>
    </submittedName>
</protein>
<sequence>PGGGFQICEINSRTPHNAIIFSAYKHGALQELLGPEHTIDTAGEMNDMLGSVLGLFDPGLPIHLVRDRDELERQEFAFLAEKKTRLCPKLVSVSDLRLKPDPSSPTGCALYCGCQGVGENEQQLERVHQIALSLFTDEFSLLPQDMLRYLAKTGVNYIRTTLLVNDERFLGIVLQEVEKLVNKQKILTPEAGEIPRKGIVPTILPGSPELKSKQLGTKNDYILKASRQSRGRGHVLGEELSEEEWEVHLLNMQDPIIRADTTSYVLQPYVRQPKFDIIVDKTRTVPGIPNTTLATGYALYTTSPALFTDGEEKLERIHQVGFQLFLDEYRSLAPEMRQHLALYGGNDVRSMLLVHGKRLLGIIHQELDALVTKYRVLTEEQADLLRKGVIITIIPGSRELQQLIDLHYQGKLSKDDYILKSVRSSRGAGILFSDELSVSEWEGILNSQKTPELSRDRTLYVIQPIIKQAEQEMFLDEEIGTQTCQQVGTYHVANGKFLGLGAWRAAVSDQRTWNMATGQAWKLGSMVMLHE</sequence>
<accession>A0A1L9VIB5</accession>
<feature type="non-terminal residue" evidence="1">
    <location>
        <position position="1"/>
    </location>
</feature>
<dbReference type="VEuPathDB" id="FungiDB:ASPGLDRAFT_1493365"/>
<keyword evidence="2" id="KW-1185">Reference proteome</keyword>
<dbReference type="OrthoDB" id="2117718at2759"/>
<organism evidence="1 2">
    <name type="scientific">Aspergillus glaucus CBS 516.65</name>
    <dbReference type="NCBI Taxonomy" id="1160497"/>
    <lineage>
        <taxon>Eukaryota</taxon>
        <taxon>Fungi</taxon>
        <taxon>Dikarya</taxon>
        <taxon>Ascomycota</taxon>
        <taxon>Pezizomycotina</taxon>
        <taxon>Eurotiomycetes</taxon>
        <taxon>Eurotiomycetidae</taxon>
        <taxon>Eurotiales</taxon>
        <taxon>Aspergillaceae</taxon>
        <taxon>Aspergillus</taxon>
        <taxon>Aspergillus subgen. Aspergillus</taxon>
    </lineage>
</organism>